<keyword evidence="2" id="KW-1185">Reference proteome</keyword>
<dbReference type="GeneID" id="104981804"/>
<proteinExistence type="predicted"/>
<dbReference type="Pfam" id="PF17662">
    <property type="entry name" value="DUF5524"/>
    <property type="match status" value="2"/>
</dbReference>
<gene>
    <name evidence="3" type="primary">LOC104981804</name>
</gene>
<dbReference type="RefSeq" id="XP_010829351.1">
    <property type="nucleotide sequence ID" value="XM_010831049.1"/>
</dbReference>
<evidence type="ECO:0000313" key="3">
    <source>
        <dbReference type="RefSeq" id="XP_010829351.1"/>
    </source>
</evidence>
<feature type="compositionally biased region" description="Polar residues" evidence="1">
    <location>
        <begin position="150"/>
        <end position="161"/>
    </location>
</feature>
<dbReference type="InterPro" id="IPR040247">
    <property type="entry name" value="DUF5524"/>
</dbReference>
<sequence length="232" mass="24919">MRNTSKELHGAASRYAPCDWYYHLPVKQSEKAVDAPPASQIPGLSDPREAPSGHALGLRRYWVKETDSEYVKLAKQGGRPGECFCVWGRWAGGVTLSSGHPDAICDLDTCYCQVRLPAIKSKYPSKVGTPLGHREPAGSKLSFPPIPGQRPSSPTNFSKLISNGYKDEWLQQQADSDKRAPQTPQSSVSSPSPLDAEPPADPEAPGDTTEAAESSPLSSAAPPPDSTPVELK</sequence>
<feature type="compositionally biased region" description="Low complexity" evidence="1">
    <location>
        <begin position="211"/>
        <end position="220"/>
    </location>
</feature>
<dbReference type="KEGG" id="bbis:104981804"/>
<dbReference type="Proteomes" id="UP000515208">
    <property type="component" value="Unplaced"/>
</dbReference>
<dbReference type="PANTHER" id="PTHR31097:SF2">
    <property type="entry name" value="CHROMOSOME 7 OPEN READING FRAME 57"/>
    <property type="match status" value="1"/>
</dbReference>
<dbReference type="PANTHER" id="PTHR31097">
    <property type="entry name" value="SI:DKEY-276J7.1"/>
    <property type="match status" value="1"/>
</dbReference>
<protein>
    <submittedName>
        <fullName evidence="3">Uncharacterized protein C7orf57 homolog</fullName>
    </submittedName>
</protein>
<dbReference type="AlphaFoldDB" id="A0A6P3GIL3"/>
<accession>A0A6P3GIL3</accession>
<feature type="region of interest" description="Disordered" evidence="1">
    <location>
        <begin position="33"/>
        <end position="52"/>
    </location>
</feature>
<name>A0A6P3GIL3_BISBB</name>
<feature type="compositionally biased region" description="Low complexity" evidence="1">
    <location>
        <begin position="181"/>
        <end position="197"/>
    </location>
</feature>
<feature type="region of interest" description="Disordered" evidence="1">
    <location>
        <begin position="123"/>
        <end position="232"/>
    </location>
</feature>
<reference evidence="3" key="1">
    <citation type="submission" date="2025-08" db="UniProtKB">
        <authorList>
            <consortium name="RefSeq"/>
        </authorList>
    </citation>
    <scope>IDENTIFICATION</scope>
    <source>
        <tissue evidence="3">Blood</tissue>
    </source>
</reference>
<dbReference type="OrthoDB" id="10012494at2759"/>
<feature type="compositionally biased region" description="Basic and acidic residues" evidence="1">
    <location>
        <begin position="165"/>
        <end position="180"/>
    </location>
</feature>
<organism evidence="2 3">
    <name type="scientific">Bison bison bison</name>
    <name type="common">North American plains bison</name>
    <dbReference type="NCBI Taxonomy" id="43346"/>
    <lineage>
        <taxon>Eukaryota</taxon>
        <taxon>Metazoa</taxon>
        <taxon>Chordata</taxon>
        <taxon>Craniata</taxon>
        <taxon>Vertebrata</taxon>
        <taxon>Euteleostomi</taxon>
        <taxon>Mammalia</taxon>
        <taxon>Eutheria</taxon>
        <taxon>Laurasiatheria</taxon>
        <taxon>Artiodactyla</taxon>
        <taxon>Ruminantia</taxon>
        <taxon>Pecora</taxon>
        <taxon>Bovidae</taxon>
        <taxon>Bovinae</taxon>
        <taxon>Bison</taxon>
    </lineage>
</organism>
<evidence type="ECO:0000313" key="2">
    <source>
        <dbReference type="Proteomes" id="UP000515208"/>
    </source>
</evidence>
<evidence type="ECO:0000256" key="1">
    <source>
        <dbReference type="SAM" id="MobiDB-lite"/>
    </source>
</evidence>